<name>A0ABV1QH79_9HYPH</name>
<sequence>MAKRVKDRNIGEAVPTRSGEPAAKPRRFTLAELLVGAEHLPKLHAALKGALDGPSIGAELG</sequence>
<evidence type="ECO:0000256" key="1">
    <source>
        <dbReference type="SAM" id="MobiDB-lite"/>
    </source>
</evidence>
<reference evidence="2 3" key="1">
    <citation type="submission" date="2024-06" db="EMBL/GenBank/DDBJ databases">
        <authorList>
            <person name="Campbell A.G."/>
        </authorList>
    </citation>
    <scope>NUCLEOTIDE SEQUENCE [LARGE SCALE GENOMIC DNA]</scope>
    <source>
        <strain evidence="2 3">EM12</strain>
    </source>
</reference>
<evidence type="ECO:0008006" key="4">
    <source>
        <dbReference type="Google" id="ProtNLM"/>
    </source>
</evidence>
<dbReference type="Proteomes" id="UP001480955">
    <property type="component" value="Unassembled WGS sequence"/>
</dbReference>
<keyword evidence="3" id="KW-1185">Reference proteome</keyword>
<comment type="caution">
    <text evidence="2">The sequence shown here is derived from an EMBL/GenBank/DDBJ whole genome shotgun (WGS) entry which is preliminary data.</text>
</comment>
<dbReference type="EMBL" id="JBELQE010000017">
    <property type="protein sequence ID" value="MER2248761.1"/>
    <property type="molecule type" value="Genomic_DNA"/>
</dbReference>
<accession>A0ABV1QH79</accession>
<dbReference type="RefSeq" id="WP_350391945.1">
    <property type="nucleotide sequence ID" value="NZ_JBELQE010000017.1"/>
</dbReference>
<organism evidence="2 3">
    <name type="scientific">Methylorubrum podarium</name>
    <dbReference type="NCBI Taxonomy" id="200476"/>
    <lineage>
        <taxon>Bacteria</taxon>
        <taxon>Pseudomonadati</taxon>
        <taxon>Pseudomonadota</taxon>
        <taxon>Alphaproteobacteria</taxon>
        <taxon>Hyphomicrobiales</taxon>
        <taxon>Methylobacteriaceae</taxon>
        <taxon>Methylorubrum</taxon>
    </lineage>
</organism>
<proteinExistence type="predicted"/>
<feature type="region of interest" description="Disordered" evidence="1">
    <location>
        <begin position="1"/>
        <end position="25"/>
    </location>
</feature>
<evidence type="ECO:0000313" key="3">
    <source>
        <dbReference type="Proteomes" id="UP001480955"/>
    </source>
</evidence>
<protein>
    <recommendedName>
        <fullName evidence="4">Transposase</fullName>
    </recommendedName>
</protein>
<evidence type="ECO:0000313" key="2">
    <source>
        <dbReference type="EMBL" id="MER2248761.1"/>
    </source>
</evidence>
<gene>
    <name evidence="2" type="ORF">ABS772_02425</name>
</gene>